<dbReference type="AlphaFoldDB" id="A0A8J0STM0"/>
<sequence>METIIFKKRKLEETSKGGEGRSTDSSEASNKKLKYDHQVPRGPVYLKDPWNSFGKIGKALKMFSEFGENGYQFDKSKEESFTPVNFLDKQPNISETSWSAVTTQMINVHRKYGFDFETLCLSINMLQRFLDCTPIEIANLKAVGATCLYVACKVVEKHQPEKQNFLNAFTNTGLTPTLLYGLEKLILQQLQYRLWAPTINSFLEYYSLQRMSRNKNSHAHLTREVKTLLAAKAVAALSMTSYKAQAHKPSVMAQSCLKAADLLMQEGIEKAAPLTSLKKGFLYQLMPAVFKRPTPQQKERE</sequence>
<dbReference type="Pfam" id="PF00134">
    <property type="entry name" value="Cyclin_N"/>
    <property type="match status" value="1"/>
</dbReference>
<dbReference type="Gene3D" id="1.10.472.10">
    <property type="entry name" value="Cyclin-like"/>
    <property type="match status" value="2"/>
</dbReference>
<dbReference type="InterPro" id="IPR039361">
    <property type="entry name" value="Cyclin"/>
</dbReference>
<feature type="region of interest" description="Disordered" evidence="2">
    <location>
        <begin position="11"/>
        <end position="33"/>
    </location>
</feature>
<dbReference type="RefSeq" id="XP_012824177.1">
    <property type="nucleotide sequence ID" value="XM_012968723.1"/>
</dbReference>
<evidence type="ECO:0000256" key="1">
    <source>
        <dbReference type="RuleBase" id="RU000383"/>
    </source>
</evidence>
<reference evidence="5" key="1">
    <citation type="submission" date="2025-08" db="UniProtKB">
        <authorList>
            <consortium name="RefSeq"/>
        </authorList>
    </citation>
    <scope>IDENTIFICATION</scope>
    <source>
        <strain evidence="5">Nigerian</strain>
        <tissue evidence="5">Liver and blood</tissue>
    </source>
</reference>
<dbReference type="Proteomes" id="UP000008143">
    <property type="component" value="Chromosome 8"/>
</dbReference>
<dbReference type="SUPFAM" id="SSF47954">
    <property type="entry name" value="Cyclin-like"/>
    <property type="match status" value="1"/>
</dbReference>
<organism evidence="4 5">
    <name type="scientific">Xenopus tropicalis</name>
    <name type="common">Western clawed frog</name>
    <name type="synonym">Silurana tropicalis</name>
    <dbReference type="NCBI Taxonomy" id="8364"/>
    <lineage>
        <taxon>Eukaryota</taxon>
        <taxon>Metazoa</taxon>
        <taxon>Chordata</taxon>
        <taxon>Craniata</taxon>
        <taxon>Vertebrata</taxon>
        <taxon>Euteleostomi</taxon>
        <taxon>Amphibia</taxon>
        <taxon>Batrachia</taxon>
        <taxon>Anura</taxon>
        <taxon>Pipoidea</taxon>
        <taxon>Pipidae</taxon>
        <taxon>Xenopodinae</taxon>
        <taxon>Xenopus</taxon>
        <taxon>Silurana</taxon>
    </lineage>
</organism>
<dbReference type="InterPro" id="IPR013763">
    <property type="entry name" value="Cyclin-like_dom"/>
</dbReference>
<dbReference type="PANTHER" id="PTHR10177">
    <property type="entry name" value="CYCLINS"/>
    <property type="match status" value="1"/>
</dbReference>
<dbReference type="OMA" id="ITGEMRG"/>
<dbReference type="Xenbase" id="XB-GENE-29089835">
    <property type="gene designation" value="LOC105948063"/>
</dbReference>
<evidence type="ECO:0000259" key="3">
    <source>
        <dbReference type="SMART" id="SM00385"/>
    </source>
</evidence>
<dbReference type="InterPro" id="IPR036915">
    <property type="entry name" value="Cyclin-like_sf"/>
</dbReference>
<keyword evidence="4" id="KW-1185">Reference proteome</keyword>
<feature type="domain" description="Cyclin-like" evidence="3">
    <location>
        <begin position="103"/>
        <end position="188"/>
    </location>
</feature>
<accession>A0A8J0STM0</accession>
<name>A0A8J0STM0_XENTR</name>
<protein>
    <submittedName>
        <fullName evidence="5">Cyclin-O protein B-like</fullName>
    </submittedName>
</protein>
<keyword evidence="1" id="KW-0195">Cyclin</keyword>
<proteinExistence type="inferred from homology"/>
<dbReference type="InterPro" id="IPR006671">
    <property type="entry name" value="Cyclin_N"/>
</dbReference>
<evidence type="ECO:0000313" key="5">
    <source>
        <dbReference type="RefSeq" id="XP_012824177.1"/>
    </source>
</evidence>
<dbReference type="AGR" id="Xenbase:XB-GENE-29089835"/>
<evidence type="ECO:0000313" key="6">
    <source>
        <dbReference type="Xenbase" id="XB-GENE-29089835"/>
    </source>
</evidence>
<dbReference type="KEGG" id="xtr:105948063"/>
<evidence type="ECO:0000256" key="2">
    <source>
        <dbReference type="SAM" id="MobiDB-lite"/>
    </source>
</evidence>
<dbReference type="SMART" id="SM00385">
    <property type="entry name" value="CYCLIN"/>
    <property type="match status" value="1"/>
</dbReference>
<dbReference type="OrthoDB" id="5590282at2759"/>
<gene>
    <name evidence="5 6" type="primary">LOC105948063</name>
</gene>
<dbReference type="GeneID" id="105948063"/>
<evidence type="ECO:0000313" key="4">
    <source>
        <dbReference type="Proteomes" id="UP000008143"/>
    </source>
</evidence>
<comment type="similarity">
    <text evidence="1">Belongs to the cyclin family.</text>
</comment>